<proteinExistence type="predicted"/>
<evidence type="ECO:0008006" key="3">
    <source>
        <dbReference type="Google" id="ProtNLM"/>
    </source>
</evidence>
<dbReference type="eggNOG" id="COG5460">
    <property type="taxonomic scope" value="Bacteria"/>
</dbReference>
<sequence length="79" mass="9496">MKKEDEIFRLDKKTEAKLIEEIKKFFKEVRDEEISDFEGTLVLDFFREKIASEFYNIGVSAAYRRLHEISEDILSILKY</sequence>
<protein>
    <recommendedName>
        <fullName evidence="3">DUF2164 domain-containing protein</fullName>
    </recommendedName>
</protein>
<dbReference type="KEGG" id="str:Sterm_3107"/>
<dbReference type="Proteomes" id="UP000000845">
    <property type="component" value="Chromosome"/>
</dbReference>
<evidence type="ECO:0000313" key="1">
    <source>
        <dbReference type="EMBL" id="ACZ09949.1"/>
    </source>
</evidence>
<reference evidence="2" key="1">
    <citation type="submission" date="2009-09" db="EMBL/GenBank/DDBJ databases">
        <title>The complete chromosome of Sebaldella termitidis ATCC 33386.</title>
        <authorList>
            <consortium name="US DOE Joint Genome Institute (JGI-PGF)"/>
            <person name="Lucas S."/>
            <person name="Copeland A."/>
            <person name="Lapidus A."/>
            <person name="Glavina del Rio T."/>
            <person name="Dalin E."/>
            <person name="Tice H."/>
            <person name="Bruce D."/>
            <person name="Goodwin L."/>
            <person name="Pitluck S."/>
            <person name="Kyrpides N."/>
            <person name="Mavromatis K."/>
            <person name="Ivanova N."/>
            <person name="Mikhailova N."/>
            <person name="Sims D."/>
            <person name="Meincke L."/>
            <person name="Brettin T."/>
            <person name="Detter J.C."/>
            <person name="Han C."/>
            <person name="Larimer F."/>
            <person name="Land M."/>
            <person name="Hauser L."/>
            <person name="Markowitz V."/>
            <person name="Cheng J.F."/>
            <person name="Hugenholtz P."/>
            <person name="Woyke T."/>
            <person name="Wu D."/>
            <person name="Eisen J.A."/>
        </authorList>
    </citation>
    <scope>NUCLEOTIDE SEQUENCE [LARGE SCALE GENOMIC DNA]</scope>
    <source>
        <strain evidence="2">ATCC 33386 / NCTC 11300</strain>
    </source>
</reference>
<organism evidence="1 2">
    <name type="scientific">Sebaldella termitidis (strain ATCC 33386 / NCTC 11300)</name>
    <dbReference type="NCBI Taxonomy" id="526218"/>
    <lineage>
        <taxon>Bacteria</taxon>
        <taxon>Fusobacteriati</taxon>
        <taxon>Fusobacteriota</taxon>
        <taxon>Fusobacteriia</taxon>
        <taxon>Fusobacteriales</taxon>
        <taxon>Leptotrichiaceae</taxon>
        <taxon>Sebaldella</taxon>
    </lineage>
</organism>
<evidence type="ECO:0000313" key="2">
    <source>
        <dbReference type="Proteomes" id="UP000000845"/>
    </source>
</evidence>
<name>D1APB5_SEBTE</name>
<gene>
    <name evidence="1" type="ordered locus">Sterm_3107</name>
</gene>
<dbReference type="InterPro" id="IPR018680">
    <property type="entry name" value="DUF2164"/>
</dbReference>
<dbReference type="EMBL" id="CP001739">
    <property type="protein sequence ID" value="ACZ09949.1"/>
    <property type="molecule type" value="Genomic_DNA"/>
</dbReference>
<dbReference type="HOGENOM" id="CLU_157964_0_0_0"/>
<accession>D1APB5</accession>
<dbReference type="STRING" id="526218.Sterm_3107"/>
<dbReference type="RefSeq" id="WP_012862531.1">
    <property type="nucleotide sequence ID" value="NC_013517.1"/>
</dbReference>
<dbReference type="AlphaFoldDB" id="D1APB5"/>
<dbReference type="Pfam" id="PF09932">
    <property type="entry name" value="DUF2164"/>
    <property type="match status" value="1"/>
</dbReference>
<keyword evidence="2" id="KW-1185">Reference proteome</keyword>
<reference evidence="1 2" key="2">
    <citation type="journal article" date="2010" name="Stand. Genomic Sci.">
        <title>Complete genome sequence of Sebaldella termitidis type strain (NCTC 11300).</title>
        <authorList>
            <person name="Harmon-Smith M."/>
            <person name="Celia L."/>
            <person name="Chertkov O."/>
            <person name="Lapidus A."/>
            <person name="Copeland A."/>
            <person name="Glavina Del Rio T."/>
            <person name="Nolan M."/>
            <person name="Lucas S."/>
            <person name="Tice H."/>
            <person name="Cheng J.F."/>
            <person name="Han C."/>
            <person name="Detter J.C."/>
            <person name="Bruce D."/>
            <person name="Goodwin L."/>
            <person name="Pitluck S."/>
            <person name="Pati A."/>
            <person name="Liolios K."/>
            <person name="Ivanova N."/>
            <person name="Mavromatis K."/>
            <person name="Mikhailova N."/>
            <person name="Chen A."/>
            <person name="Palaniappan K."/>
            <person name="Land M."/>
            <person name="Hauser L."/>
            <person name="Chang Y.J."/>
            <person name="Jeffries C.D."/>
            <person name="Brettin T."/>
            <person name="Goker M."/>
            <person name="Beck B."/>
            <person name="Bristow J."/>
            <person name="Eisen J.A."/>
            <person name="Markowitz V."/>
            <person name="Hugenholtz P."/>
            <person name="Kyrpides N.C."/>
            <person name="Klenk H.P."/>
            <person name="Chen F."/>
        </authorList>
    </citation>
    <scope>NUCLEOTIDE SEQUENCE [LARGE SCALE GENOMIC DNA]</scope>
    <source>
        <strain evidence="2">ATCC 33386 / NCTC 11300</strain>
    </source>
</reference>